<name>A0A177UAF5_9BASI</name>
<reference evidence="1" key="1">
    <citation type="submission" date="2016-04" db="EMBL/GenBank/DDBJ databases">
        <authorList>
            <person name="Nguyen H.D."/>
            <person name="Kesanakurti P."/>
            <person name="Cullis J."/>
            <person name="Levesque C.A."/>
            <person name="Hambleton S."/>
        </authorList>
    </citation>
    <scope>NUCLEOTIDE SEQUENCE</scope>
    <source>
        <strain evidence="1">DAOMC 238032</strain>
    </source>
</reference>
<gene>
    <name evidence="1" type="ORF">A4X03_0g4681</name>
</gene>
<reference evidence="1" key="2">
    <citation type="journal article" date="2019" name="IMA Fungus">
        <title>Genome sequencing and comparison of five Tilletia species to identify candidate genes for the detection of regulated species infecting wheat.</title>
        <authorList>
            <person name="Nguyen H.D.T."/>
            <person name="Sultana T."/>
            <person name="Kesanakurti P."/>
            <person name="Hambleton S."/>
        </authorList>
    </citation>
    <scope>NUCLEOTIDE SEQUENCE</scope>
    <source>
        <strain evidence="1">DAOMC 238032</strain>
    </source>
</reference>
<evidence type="ECO:0000313" key="1">
    <source>
        <dbReference type="EMBL" id="KAE8257390.1"/>
    </source>
</evidence>
<dbReference type="EMBL" id="LWDD02000659">
    <property type="protein sequence ID" value="KAE8257390.1"/>
    <property type="molecule type" value="Genomic_DNA"/>
</dbReference>
<sequence length="133" mass="14560">MLQPRFLLFLPLLLLLLAIVANSVPVTDLTGPSYAALPQASANLVFRNTPGTPPIASQELLDTFRARYGVVRDLADRAREGGFNLEEREALLHFLEAADARAVGALEAINRERVRAGLTAFSLQDLTTHLRLP</sequence>
<proteinExistence type="predicted"/>
<dbReference type="AlphaFoldDB" id="A0A177UAF5"/>
<comment type="caution">
    <text evidence="1">The sequence shown here is derived from an EMBL/GenBank/DDBJ whole genome shotgun (WGS) entry which is preliminary data.</text>
</comment>
<dbReference type="Proteomes" id="UP000077671">
    <property type="component" value="Unassembled WGS sequence"/>
</dbReference>
<accession>A0A177UAF5</accession>
<evidence type="ECO:0000313" key="2">
    <source>
        <dbReference type="Proteomes" id="UP000077671"/>
    </source>
</evidence>
<organism evidence="1 2">
    <name type="scientific">Tilletia caries</name>
    <name type="common">wheat bunt fungus</name>
    <dbReference type="NCBI Taxonomy" id="13290"/>
    <lineage>
        <taxon>Eukaryota</taxon>
        <taxon>Fungi</taxon>
        <taxon>Dikarya</taxon>
        <taxon>Basidiomycota</taxon>
        <taxon>Ustilaginomycotina</taxon>
        <taxon>Exobasidiomycetes</taxon>
        <taxon>Tilletiales</taxon>
        <taxon>Tilletiaceae</taxon>
        <taxon>Tilletia</taxon>
    </lineage>
</organism>
<protein>
    <submittedName>
        <fullName evidence="1">Uncharacterized protein</fullName>
    </submittedName>
</protein>